<reference evidence="32" key="1">
    <citation type="submission" date="2011-10" db="EMBL/GenBank/DDBJ databases">
        <authorList>
            <consortium name="Soft-shell Turtle Genome Consortium"/>
        </authorList>
    </citation>
    <scope>NUCLEOTIDE SEQUENCE [LARGE SCALE GENOMIC DNA]</scope>
    <source>
        <strain evidence="32">Daiwa-1</strain>
    </source>
</reference>
<keyword evidence="16" id="KW-0067">ATP-binding</keyword>
<dbReference type="SMART" id="SM01289">
    <property type="entry name" value="PYRIN"/>
    <property type="match status" value="1"/>
</dbReference>
<keyword evidence="8" id="KW-0963">Cytoplasm</keyword>
<keyword evidence="13" id="KW-0547">Nucleotide-binding</keyword>
<evidence type="ECO:0000256" key="19">
    <source>
        <dbReference type="ARBA" id="ARBA00023034"/>
    </source>
</evidence>
<dbReference type="Pfam" id="PF17779">
    <property type="entry name" value="WHD_NOD2"/>
    <property type="match status" value="1"/>
</dbReference>
<name>K7FVS3_PELSI</name>
<keyword evidence="12" id="KW-0677">Repeat</keyword>
<dbReference type="Gene3D" id="3.80.10.10">
    <property type="entry name" value="Ribonuclease Inhibitor"/>
    <property type="match status" value="2"/>
</dbReference>
<dbReference type="InterPro" id="IPR011029">
    <property type="entry name" value="DEATH-like_dom_sf"/>
</dbReference>
<keyword evidence="25" id="KW-1271">Inflammasome</keyword>
<dbReference type="InterPro" id="IPR001611">
    <property type="entry name" value="Leu-rich_rpt"/>
</dbReference>
<evidence type="ECO:0000313" key="32">
    <source>
        <dbReference type="Proteomes" id="UP000007267"/>
    </source>
</evidence>
<dbReference type="EMBL" id="AGCU01143164">
    <property type="status" value="NOT_ANNOTATED_CDS"/>
    <property type="molecule type" value="Genomic_DNA"/>
</dbReference>
<sequence>MMENRSSRISDLLVYAFNNLSQEEFKGFKDKLSHSDMGGKGTIPRGRLENADRIDTKNLLMAFYGGDIAVDVTVEIFSQIHLRESAAKLKEQRNWQKRSIRPDQPATSSYHFSQEVAAGYYTVKYREHIQNKYRVIKDLNSRLGENVTLNSRYTKLMIVNLSNLFKCDEDGQTPQIVVLLGAAGIGKTMTARKIMFDWAGGELYRGKFDYAFYINCREVNFGSEQGRIADLIIKNCPNKNAPIEEILINPEKLLFIIDGFDELRFSLDQPEDNLCSDPCEKQPLEITLSSLVRKTVLLESYVIITTRPTALEKLRQCLECARYAEILGFSTAEREEYFHKFFGNEEKARKAFNFVKENEMLFTMCFVPIACWIICTVLKQHMEAGEDLAQTSKTITGVYMLYLFSLLKGHSSNAKQPTPTNLKGLCSLAADGIWRQKILFGEEEIKKHGLDTSDSLFLNENMFQKDIDCECVYSFIHLSFQEFFAALFYVLEKEETTVVDTGTAMNNVKKLLENYGKSRNYLMLTVRFLFGLLNEERMKDMEKKLSCKISPKIKPDLLQWPDEELSSFKRNAEMIYQLEEFHCLYEIQEENFVQSALNRFTELYLAEYNFTKMDQVALSFCLKNCCRLETLHLNLCMFGLEDSSEDSLRPPKQPRLLTNGHLTTACYRDLASALSTKQTLSELDLSMNSLGDSGVRLLCEGLTHPTCKLQKLGLSNCHLTATCGGDLASLLSTKPTLTELDIGENNLGDSGVQLLCGGLKHPHCKLQKLRLMNCGLTAGSCGNLSSVLRAKPTLNELDLALNNLGEAGGMKLLCEGLKHPDCKLQKLRLMGCQLTAACCEDLSSVLSINQTLTELELRGNLLRDSGVQLLCEGLKHANCKLQKLGLKNFLLTDACCEDLAAVLSISESLTELQLGIDYLRDSGVQLLCEGLKHPNCKLQKLGLWGCDLTADCCGDLSSALRTSQYLTELELGYNELGDSGVQLLCEGVKHPNCKLQKLGLEHCSLTAACCGDLSSALSMNQNLSELDIGRNKLGDSGVQLLCEGLKHPNCKLHKISLGYQSVTEETQAELAAVKDTKPDLLIEIWVWCFYTTPQPLSWHVPY</sequence>
<keyword evidence="19" id="KW-0333">Golgi apparatus</keyword>
<dbReference type="Ensembl" id="ENSPSIT00000012191.1">
    <property type="protein sequence ID" value="ENSPSIP00000012133.1"/>
    <property type="gene ID" value="ENSPSIG00000010825.1"/>
</dbReference>
<evidence type="ECO:0000256" key="10">
    <source>
        <dbReference type="ARBA" id="ARBA00022525"/>
    </source>
</evidence>
<evidence type="ECO:0000256" key="3">
    <source>
        <dbReference type="ARBA" id="ARBA00004240"/>
    </source>
</evidence>
<evidence type="ECO:0000256" key="24">
    <source>
        <dbReference type="ARBA" id="ARBA00023212"/>
    </source>
</evidence>
<accession>K7FVS3</accession>
<evidence type="ECO:0000256" key="22">
    <source>
        <dbReference type="ARBA" id="ARBA00023163"/>
    </source>
</evidence>
<dbReference type="GO" id="GO:0005634">
    <property type="term" value="C:nucleus"/>
    <property type="evidence" value="ECO:0007669"/>
    <property type="project" value="UniProtKB-SubCell"/>
</dbReference>
<dbReference type="CDD" id="cd00116">
    <property type="entry name" value="LRR_RI"/>
    <property type="match status" value="1"/>
</dbReference>
<dbReference type="FunFam" id="3.40.50.300:FF:000442">
    <property type="entry name" value="NACHT, LRR and PYD domains-containing protein 3"/>
    <property type="match status" value="1"/>
</dbReference>
<evidence type="ECO:0000256" key="5">
    <source>
        <dbReference type="ARBA" id="ARBA00004394"/>
    </source>
</evidence>
<evidence type="ECO:0000256" key="1">
    <source>
        <dbReference type="ARBA" id="ARBA00004110"/>
    </source>
</evidence>
<comment type="function">
    <text evidence="27">Independently of inflammasome activation, regulates the differentiation of T helper 2 (Th2) cells and has a role in Th2 cell-dependent asthma and tumor growth. During Th2 differentiation, required for optimal IRF4 binding to IL4 promoter and for IRF4-dependent IL4 transcription. Binds to the consensus DNA sequence 5'-GRRGGNRGAG-3'. May also participate in the transcription of IL5, IL13, GATA3, CCR3, CCR4 and MAF.</text>
</comment>
<evidence type="ECO:0000256" key="16">
    <source>
        <dbReference type="ARBA" id="ARBA00022840"/>
    </source>
</evidence>
<dbReference type="InterPro" id="IPR027417">
    <property type="entry name" value="P-loop_NTPase"/>
</dbReference>
<dbReference type="Pfam" id="PF13516">
    <property type="entry name" value="LRR_6"/>
    <property type="match status" value="6"/>
</dbReference>
<dbReference type="SUPFAM" id="SSF47986">
    <property type="entry name" value="DEATH domain"/>
    <property type="match status" value="1"/>
</dbReference>
<evidence type="ECO:0000256" key="2">
    <source>
        <dbReference type="ARBA" id="ARBA00004173"/>
    </source>
</evidence>
<evidence type="ECO:0000256" key="6">
    <source>
        <dbReference type="ARBA" id="ARBA00004613"/>
    </source>
</evidence>
<dbReference type="EMBL" id="AGCU01143163">
    <property type="status" value="NOT_ANNOTATED_CDS"/>
    <property type="molecule type" value="Genomic_DNA"/>
</dbReference>
<evidence type="ECO:0000256" key="8">
    <source>
        <dbReference type="ARBA" id="ARBA00022490"/>
    </source>
</evidence>
<dbReference type="GO" id="GO:0045087">
    <property type="term" value="P:innate immune response"/>
    <property type="evidence" value="ECO:0007669"/>
    <property type="project" value="UniProtKB-KW"/>
</dbReference>
<evidence type="ECO:0000256" key="13">
    <source>
        <dbReference type="ARBA" id="ARBA00022741"/>
    </source>
</evidence>
<dbReference type="CDD" id="cd08321">
    <property type="entry name" value="Pyrin_ASC-like"/>
    <property type="match status" value="1"/>
</dbReference>
<dbReference type="GO" id="GO:0000139">
    <property type="term" value="C:Golgi membrane"/>
    <property type="evidence" value="ECO:0007669"/>
    <property type="project" value="UniProtKB-SubCell"/>
</dbReference>
<dbReference type="InterPro" id="IPR007111">
    <property type="entry name" value="NACHT_NTPase"/>
</dbReference>
<dbReference type="SUPFAM" id="SSF52047">
    <property type="entry name" value="RNI-like"/>
    <property type="match status" value="2"/>
</dbReference>
<dbReference type="InterPro" id="IPR032675">
    <property type="entry name" value="LRR_dom_sf"/>
</dbReference>
<evidence type="ECO:0000256" key="26">
    <source>
        <dbReference type="ARBA" id="ARBA00040040"/>
    </source>
</evidence>
<comment type="catalytic activity">
    <reaction evidence="28">
        <text>ATP + H2O = ADP + phosphate + H(+)</text>
        <dbReference type="Rhea" id="RHEA:13065"/>
        <dbReference type="ChEBI" id="CHEBI:15377"/>
        <dbReference type="ChEBI" id="CHEBI:15378"/>
        <dbReference type="ChEBI" id="CHEBI:30616"/>
        <dbReference type="ChEBI" id="CHEBI:43474"/>
        <dbReference type="ChEBI" id="CHEBI:456216"/>
    </reaction>
    <physiologicalReaction direction="left-to-right" evidence="28">
        <dbReference type="Rhea" id="RHEA:13066"/>
    </physiologicalReaction>
</comment>
<reference evidence="31" key="3">
    <citation type="submission" date="2025-08" db="UniProtKB">
        <authorList>
            <consortium name="Ensembl"/>
        </authorList>
    </citation>
    <scope>IDENTIFICATION</scope>
</reference>
<feature type="domain" description="NACHT" evidence="30">
    <location>
        <begin position="175"/>
        <end position="380"/>
    </location>
</feature>
<evidence type="ECO:0000256" key="20">
    <source>
        <dbReference type="ARBA" id="ARBA00023128"/>
    </source>
</evidence>
<dbReference type="OMA" id="HLFCNLQ"/>
<dbReference type="SMART" id="SM00368">
    <property type="entry name" value="LRR_RI"/>
    <property type="match status" value="13"/>
</dbReference>
<evidence type="ECO:0000256" key="23">
    <source>
        <dbReference type="ARBA" id="ARBA00023198"/>
    </source>
</evidence>
<keyword evidence="10" id="KW-0964">Secreted</keyword>
<keyword evidence="22" id="KW-0804">Transcription</keyword>
<dbReference type="HOGENOM" id="CLU_002274_2_1_1"/>
<evidence type="ECO:0000256" key="14">
    <source>
        <dbReference type="ARBA" id="ARBA00022801"/>
    </source>
</evidence>
<dbReference type="InterPro" id="IPR041267">
    <property type="entry name" value="NLRP_HD2"/>
</dbReference>
<proteinExistence type="inferred from homology"/>
<evidence type="ECO:0000256" key="15">
    <source>
        <dbReference type="ARBA" id="ARBA00022824"/>
    </source>
</evidence>
<keyword evidence="23" id="KW-0395">Inflammatory response</keyword>
<evidence type="ECO:0000256" key="11">
    <source>
        <dbReference type="ARBA" id="ARBA00022553"/>
    </source>
</evidence>
<evidence type="ECO:0000313" key="31">
    <source>
        <dbReference type="Ensembl" id="ENSPSIP00000012133.1"/>
    </source>
</evidence>
<dbReference type="PANTHER" id="PTHR45690:SF19">
    <property type="entry name" value="NACHT, LRR AND PYD DOMAINS-CONTAINING PROTEIN 3"/>
    <property type="match status" value="1"/>
</dbReference>
<dbReference type="GO" id="GO:0005815">
    <property type="term" value="C:microtubule organizing center"/>
    <property type="evidence" value="ECO:0007669"/>
    <property type="project" value="UniProtKB-SubCell"/>
</dbReference>
<keyword evidence="18" id="KW-0805">Transcription regulation</keyword>
<dbReference type="InterPro" id="IPR050637">
    <property type="entry name" value="NLRP_innate_immun_reg"/>
</dbReference>
<dbReference type="Gene3D" id="3.40.50.300">
    <property type="entry name" value="P-loop containing nucleotide triphosphate hydrolases"/>
    <property type="match status" value="1"/>
</dbReference>
<organism evidence="31 32">
    <name type="scientific">Pelodiscus sinensis</name>
    <name type="common">Chinese softshell turtle</name>
    <name type="synonym">Trionyx sinensis</name>
    <dbReference type="NCBI Taxonomy" id="13735"/>
    <lineage>
        <taxon>Eukaryota</taxon>
        <taxon>Metazoa</taxon>
        <taxon>Chordata</taxon>
        <taxon>Craniata</taxon>
        <taxon>Vertebrata</taxon>
        <taxon>Euteleostomi</taxon>
        <taxon>Archelosauria</taxon>
        <taxon>Testudinata</taxon>
        <taxon>Testudines</taxon>
        <taxon>Cryptodira</taxon>
        <taxon>Trionychia</taxon>
        <taxon>Trionychidae</taxon>
        <taxon>Pelodiscus</taxon>
    </lineage>
</organism>
<dbReference type="Proteomes" id="UP000007267">
    <property type="component" value="Unassembled WGS sequence"/>
</dbReference>
<evidence type="ECO:0000256" key="27">
    <source>
        <dbReference type="ARBA" id="ARBA00045987"/>
    </source>
</evidence>
<dbReference type="InterPro" id="IPR041075">
    <property type="entry name" value="NOD1/2_WH"/>
</dbReference>
<dbReference type="GO" id="GO:0005524">
    <property type="term" value="F:ATP binding"/>
    <property type="evidence" value="ECO:0007669"/>
    <property type="project" value="UniProtKB-KW"/>
</dbReference>
<dbReference type="AlphaFoldDB" id="K7FVS3"/>
<dbReference type="GeneTree" id="ENSGT00940000160873"/>
<keyword evidence="21" id="KW-0010">Activator</keyword>
<dbReference type="SUPFAM" id="SSF52540">
    <property type="entry name" value="P-loop containing nucleoside triphosphate hydrolases"/>
    <property type="match status" value="1"/>
</dbReference>
<evidence type="ECO:0000259" key="30">
    <source>
        <dbReference type="PROSITE" id="PS50837"/>
    </source>
</evidence>
<evidence type="ECO:0000256" key="4">
    <source>
        <dbReference type="ARBA" id="ARBA00004267"/>
    </source>
</evidence>
<keyword evidence="11" id="KW-0597">Phosphoprotein</keyword>
<keyword evidence="15" id="KW-0256">Endoplasmic reticulum</keyword>
<keyword evidence="20" id="KW-0496">Mitochondrion</keyword>
<keyword evidence="9" id="KW-1017">Isopeptide bond</keyword>
<comment type="subcellular location">
    <subcellularLocation>
        <location evidence="4">Cytoplasm</location>
        <location evidence="4">Cytoskeleton</location>
        <location evidence="4">Microtubule organizing center</location>
    </subcellularLocation>
    <subcellularLocation>
        <location evidence="3">Endoplasmic reticulum</location>
    </subcellularLocation>
    <subcellularLocation>
        <location evidence="5">Golgi apparatus membrane</location>
    </subcellularLocation>
    <subcellularLocation>
        <location evidence="1">Inflammasome</location>
    </subcellularLocation>
    <subcellularLocation>
        <location evidence="2">Mitochondrion</location>
    </subcellularLocation>
    <subcellularLocation>
        <location evidence="6">Secreted</location>
    </subcellularLocation>
</comment>
<dbReference type="PANTHER" id="PTHR45690">
    <property type="entry name" value="NACHT, LRR AND PYD DOMAINS-CONTAINING PROTEIN 12"/>
    <property type="match status" value="1"/>
</dbReference>
<keyword evidence="32" id="KW-1185">Reference proteome</keyword>
<dbReference type="GO" id="GO:0061702">
    <property type="term" value="C:canonical inflammasome complex"/>
    <property type="evidence" value="ECO:0007669"/>
    <property type="project" value="UniProtKB-SubCell"/>
</dbReference>
<comment type="similarity">
    <text evidence="7">Belongs to the NLRP family.</text>
</comment>
<dbReference type="GO" id="GO:0006954">
    <property type="term" value="P:inflammatory response"/>
    <property type="evidence" value="ECO:0007669"/>
    <property type="project" value="UniProtKB-KW"/>
</dbReference>
<feature type="domain" description="Pyrin" evidence="29">
    <location>
        <begin position="2"/>
        <end position="95"/>
    </location>
</feature>
<evidence type="ECO:0000259" key="29">
    <source>
        <dbReference type="PROSITE" id="PS50824"/>
    </source>
</evidence>
<dbReference type="InterPro" id="IPR004020">
    <property type="entry name" value="DAPIN"/>
</dbReference>
<dbReference type="Pfam" id="PF17776">
    <property type="entry name" value="NLRC4_HD2"/>
    <property type="match status" value="1"/>
</dbReference>
<evidence type="ECO:0000256" key="7">
    <source>
        <dbReference type="ARBA" id="ARBA00008665"/>
    </source>
</evidence>
<dbReference type="eggNOG" id="ENOG502QS9E">
    <property type="taxonomic scope" value="Eukaryota"/>
</dbReference>
<evidence type="ECO:0000256" key="28">
    <source>
        <dbReference type="ARBA" id="ARBA00048778"/>
    </source>
</evidence>
<dbReference type="GO" id="GO:0005739">
    <property type="term" value="C:mitochondrion"/>
    <property type="evidence" value="ECO:0007669"/>
    <property type="project" value="UniProtKB-SubCell"/>
</dbReference>
<dbReference type="Pfam" id="PF02758">
    <property type="entry name" value="PYRIN"/>
    <property type="match status" value="1"/>
</dbReference>
<evidence type="ECO:0000256" key="18">
    <source>
        <dbReference type="ARBA" id="ARBA00023015"/>
    </source>
</evidence>
<evidence type="ECO:0000256" key="25">
    <source>
        <dbReference type="ARBA" id="ARBA00023233"/>
    </source>
</evidence>
<dbReference type="Gene3D" id="1.10.533.10">
    <property type="entry name" value="Death Domain, Fas"/>
    <property type="match status" value="1"/>
</dbReference>
<keyword evidence="24" id="KW-0206">Cytoskeleton</keyword>
<dbReference type="Pfam" id="PF05729">
    <property type="entry name" value="NACHT"/>
    <property type="match status" value="1"/>
</dbReference>
<dbReference type="PROSITE" id="PS50824">
    <property type="entry name" value="DAPIN"/>
    <property type="match status" value="1"/>
</dbReference>
<evidence type="ECO:0000256" key="9">
    <source>
        <dbReference type="ARBA" id="ARBA00022499"/>
    </source>
</evidence>
<reference evidence="31" key="4">
    <citation type="submission" date="2025-09" db="UniProtKB">
        <authorList>
            <consortium name="Ensembl"/>
        </authorList>
    </citation>
    <scope>IDENTIFICATION</scope>
</reference>
<keyword evidence="17" id="KW-0832">Ubl conjugation</keyword>
<reference evidence="32" key="2">
    <citation type="journal article" date="2013" name="Nat. Genet.">
        <title>The draft genomes of soft-shell turtle and green sea turtle yield insights into the development and evolution of the turtle-specific body plan.</title>
        <authorList>
            <person name="Wang Z."/>
            <person name="Pascual-Anaya J."/>
            <person name="Zadissa A."/>
            <person name="Li W."/>
            <person name="Niimura Y."/>
            <person name="Huang Z."/>
            <person name="Li C."/>
            <person name="White S."/>
            <person name="Xiong Z."/>
            <person name="Fang D."/>
            <person name="Wang B."/>
            <person name="Ming Y."/>
            <person name="Chen Y."/>
            <person name="Zheng Y."/>
            <person name="Kuraku S."/>
            <person name="Pignatelli M."/>
            <person name="Herrero J."/>
            <person name="Beal K."/>
            <person name="Nozawa M."/>
            <person name="Li Q."/>
            <person name="Wang J."/>
            <person name="Zhang H."/>
            <person name="Yu L."/>
            <person name="Shigenobu S."/>
            <person name="Wang J."/>
            <person name="Liu J."/>
            <person name="Flicek P."/>
            <person name="Searle S."/>
            <person name="Wang J."/>
            <person name="Kuratani S."/>
            <person name="Yin Y."/>
            <person name="Aken B."/>
            <person name="Zhang G."/>
            <person name="Irie N."/>
        </authorList>
    </citation>
    <scope>NUCLEOTIDE SEQUENCE [LARGE SCALE GENOMIC DNA]</scope>
    <source>
        <strain evidence="32">Daiwa-1</strain>
    </source>
</reference>
<keyword evidence="14" id="KW-0378">Hydrolase</keyword>
<evidence type="ECO:0000256" key="12">
    <source>
        <dbReference type="ARBA" id="ARBA00022737"/>
    </source>
</evidence>
<protein>
    <recommendedName>
        <fullName evidence="26">NACHT, LRR and PYD domains-containing protein 3</fullName>
    </recommendedName>
</protein>
<evidence type="ECO:0000256" key="17">
    <source>
        <dbReference type="ARBA" id="ARBA00022843"/>
    </source>
</evidence>
<dbReference type="PROSITE" id="PS50837">
    <property type="entry name" value="NACHT"/>
    <property type="match status" value="1"/>
</dbReference>
<evidence type="ECO:0000256" key="21">
    <source>
        <dbReference type="ARBA" id="ARBA00023159"/>
    </source>
</evidence>
<dbReference type="STRING" id="13735.ENSPSIP00000012133"/>